<keyword evidence="2" id="KW-0813">Transport</keyword>
<comment type="subcellular location">
    <subcellularLocation>
        <location evidence="1">Membrane</location>
        <topology evidence="1">Multi-pass membrane protein</topology>
    </subcellularLocation>
</comment>
<reference evidence="11 12" key="1">
    <citation type="submission" date="2019-12" db="EMBL/GenBank/DDBJ databases">
        <authorList>
            <person name="Yuan C.-G."/>
        </authorList>
    </citation>
    <scope>NUCLEOTIDE SEQUENCE [LARGE SCALE GENOMIC DNA]</scope>
    <source>
        <strain evidence="11 12">KCTC 23863</strain>
    </source>
</reference>
<comment type="caution">
    <text evidence="11">The sequence shown here is derived from an EMBL/GenBank/DDBJ whole genome shotgun (WGS) entry which is preliminary data.</text>
</comment>
<keyword evidence="5" id="KW-0406">Ion transport</keyword>
<feature type="transmembrane region" description="Helical" evidence="10">
    <location>
        <begin position="116"/>
        <end position="143"/>
    </location>
</feature>
<organism evidence="11 12">
    <name type="scientific">Microvirga makkahensis</name>
    <dbReference type="NCBI Taxonomy" id="1128670"/>
    <lineage>
        <taxon>Bacteria</taxon>
        <taxon>Pseudomonadati</taxon>
        <taxon>Pseudomonadota</taxon>
        <taxon>Alphaproteobacteria</taxon>
        <taxon>Hyphomicrobiales</taxon>
        <taxon>Methylobacteriaceae</taxon>
        <taxon>Microvirga</taxon>
    </lineage>
</organism>
<dbReference type="InterPro" id="IPR014743">
    <property type="entry name" value="Cl-channel_core"/>
</dbReference>
<reference evidence="11 12" key="2">
    <citation type="submission" date="2020-01" db="EMBL/GenBank/DDBJ databases">
        <title>Microvirga sp. nov., an arsenate reduction bacterium isolated from Tibet hotspring sediments.</title>
        <authorList>
            <person name="Xian W.-D."/>
            <person name="Li W.-J."/>
        </authorList>
    </citation>
    <scope>NUCLEOTIDE SEQUENCE [LARGE SCALE GENOMIC DNA]</scope>
    <source>
        <strain evidence="11 12">KCTC 23863</strain>
    </source>
</reference>
<accession>A0A7X3MRU6</accession>
<feature type="transmembrane region" description="Helical" evidence="10">
    <location>
        <begin position="163"/>
        <end position="188"/>
    </location>
</feature>
<dbReference type="InterPro" id="IPR046342">
    <property type="entry name" value="CBS_dom_sf"/>
</dbReference>
<evidence type="ECO:0000256" key="9">
    <source>
        <dbReference type="ARBA" id="ARBA00023303"/>
    </source>
</evidence>
<keyword evidence="6 10" id="KW-0472">Membrane</keyword>
<dbReference type="Pfam" id="PF00654">
    <property type="entry name" value="Voltage_CLC"/>
    <property type="match status" value="1"/>
</dbReference>
<keyword evidence="8" id="KW-0868">Chloride</keyword>
<evidence type="ECO:0000313" key="11">
    <source>
        <dbReference type="EMBL" id="MXQ11893.1"/>
    </source>
</evidence>
<dbReference type="InterPro" id="IPR050368">
    <property type="entry name" value="ClC-type_chloride_channel"/>
</dbReference>
<dbReference type="AlphaFoldDB" id="A0A7X3MRU6"/>
<dbReference type="SUPFAM" id="SSF81340">
    <property type="entry name" value="Clc chloride channel"/>
    <property type="match status" value="1"/>
</dbReference>
<evidence type="ECO:0000256" key="1">
    <source>
        <dbReference type="ARBA" id="ARBA00004141"/>
    </source>
</evidence>
<protein>
    <recommendedName>
        <fullName evidence="13">Chloride channel protein</fullName>
    </recommendedName>
</protein>
<evidence type="ECO:0000256" key="6">
    <source>
        <dbReference type="ARBA" id="ARBA00023136"/>
    </source>
</evidence>
<keyword evidence="7" id="KW-0869">Chloride channel</keyword>
<dbReference type="CDD" id="cd00400">
    <property type="entry name" value="Voltage_gated_ClC"/>
    <property type="match status" value="1"/>
</dbReference>
<dbReference type="GO" id="GO:0005254">
    <property type="term" value="F:chloride channel activity"/>
    <property type="evidence" value="ECO:0007669"/>
    <property type="project" value="UniProtKB-KW"/>
</dbReference>
<dbReference type="Proteomes" id="UP000436483">
    <property type="component" value="Unassembled WGS sequence"/>
</dbReference>
<dbReference type="PRINTS" id="PR00762">
    <property type="entry name" value="CLCHANNEL"/>
</dbReference>
<dbReference type="RefSeq" id="WP_160884482.1">
    <property type="nucleotide sequence ID" value="NZ_WURB01000006.1"/>
</dbReference>
<sequence length="587" mass="61326">MSPEPRLSSIPGFRKPTGSFRLVALAAALGCLTGVAVAGIQSFVVLAQRATLGFAAERRIVLPDHASHLRIALALTCSAILVTVLSRLLSRWKTREPLDAVEANALSGGTMSWFDAVGVVIPILASVSFGASVGIEAAVTQLGAVLASRLGRRLGRPRSDLRVLVGAGSAAAIAAAYRAPIAGMLYAYELVLGTYSKRTLAPIGLAAICAVITMWLLTGQAKPFDLPLETRAFWSDFPLALVIGLLAALLGIGVMLLVTILERLFKRLFPNHAVRRAAAGLLLTILSIRFPAVLGSGHAAVEHAVNGDIAGRHALELLGAKTVASAASLGSGFRGGLFSASLLMGALLGQGIAWIAPLIPGIPPVSPGLCAVIGMASVGASIIGSPLTMIFLVLETTGDYDAAIVVAIGAVAASFLTDRLFGYSFATWRFQQRGLAIEGGHDVSRLAASPITGIIRPPKRSVAANADLDDVLRAVSTAGARGTAVYRHDGSFAGLIDPRLVEAIEEEEGRLPIVAADLIYETSPAVTPKTNLAELVEIFRNDDRATIAVMDPADNRTLVGVVRARDAFALASNILDMQRREDLGISK</sequence>
<evidence type="ECO:0000256" key="2">
    <source>
        <dbReference type="ARBA" id="ARBA00022448"/>
    </source>
</evidence>
<gene>
    <name evidence="11" type="ORF">GR328_10555</name>
</gene>
<feature type="transmembrane region" description="Helical" evidence="10">
    <location>
        <begin position="237"/>
        <end position="261"/>
    </location>
</feature>
<dbReference type="SUPFAM" id="SSF54631">
    <property type="entry name" value="CBS-domain pair"/>
    <property type="match status" value="1"/>
</dbReference>
<feature type="transmembrane region" description="Helical" evidence="10">
    <location>
        <begin position="368"/>
        <end position="394"/>
    </location>
</feature>
<evidence type="ECO:0000256" key="10">
    <source>
        <dbReference type="SAM" id="Phobius"/>
    </source>
</evidence>
<feature type="transmembrane region" description="Helical" evidence="10">
    <location>
        <begin position="400"/>
        <end position="421"/>
    </location>
</feature>
<dbReference type="PANTHER" id="PTHR43427">
    <property type="entry name" value="CHLORIDE CHANNEL PROTEIN CLC-E"/>
    <property type="match status" value="1"/>
</dbReference>
<feature type="transmembrane region" description="Helical" evidence="10">
    <location>
        <begin position="337"/>
        <end position="356"/>
    </location>
</feature>
<evidence type="ECO:0000256" key="5">
    <source>
        <dbReference type="ARBA" id="ARBA00023065"/>
    </source>
</evidence>
<evidence type="ECO:0000313" key="12">
    <source>
        <dbReference type="Proteomes" id="UP000436483"/>
    </source>
</evidence>
<evidence type="ECO:0000256" key="3">
    <source>
        <dbReference type="ARBA" id="ARBA00022692"/>
    </source>
</evidence>
<proteinExistence type="predicted"/>
<feature type="transmembrane region" description="Helical" evidence="10">
    <location>
        <begin position="71"/>
        <end position="89"/>
    </location>
</feature>
<keyword evidence="12" id="KW-1185">Reference proteome</keyword>
<keyword evidence="4 10" id="KW-1133">Transmembrane helix</keyword>
<keyword evidence="9" id="KW-0407">Ion channel</keyword>
<evidence type="ECO:0000256" key="7">
    <source>
        <dbReference type="ARBA" id="ARBA00023173"/>
    </source>
</evidence>
<dbReference type="InterPro" id="IPR001807">
    <property type="entry name" value="ClC"/>
</dbReference>
<evidence type="ECO:0008006" key="13">
    <source>
        <dbReference type="Google" id="ProtNLM"/>
    </source>
</evidence>
<dbReference type="OrthoDB" id="9814803at2"/>
<keyword evidence="3 10" id="KW-0812">Transmembrane</keyword>
<dbReference type="EMBL" id="WURB01000006">
    <property type="protein sequence ID" value="MXQ11893.1"/>
    <property type="molecule type" value="Genomic_DNA"/>
</dbReference>
<dbReference type="Gene3D" id="1.10.3080.10">
    <property type="entry name" value="Clc chloride channel"/>
    <property type="match status" value="1"/>
</dbReference>
<name>A0A7X3MRU6_9HYPH</name>
<dbReference type="GO" id="GO:0034707">
    <property type="term" value="C:chloride channel complex"/>
    <property type="evidence" value="ECO:0007669"/>
    <property type="project" value="UniProtKB-KW"/>
</dbReference>
<feature type="transmembrane region" description="Helical" evidence="10">
    <location>
        <begin position="200"/>
        <end position="217"/>
    </location>
</feature>
<dbReference type="PANTHER" id="PTHR43427:SF6">
    <property type="entry name" value="CHLORIDE CHANNEL PROTEIN CLC-E"/>
    <property type="match status" value="1"/>
</dbReference>
<evidence type="ECO:0000256" key="4">
    <source>
        <dbReference type="ARBA" id="ARBA00022989"/>
    </source>
</evidence>
<evidence type="ECO:0000256" key="8">
    <source>
        <dbReference type="ARBA" id="ARBA00023214"/>
    </source>
</evidence>